<feature type="signal peptide" evidence="1">
    <location>
        <begin position="1"/>
        <end position="30"/>
    </location>
</feature>
<comment type="caution">
    <text evidence="2">The sequence shown here is derived from an EMBL/GenBank/DDBJ whole genome shotgun (WGS) entry which is preliminary data.</text>
</comment>
<dbReference type="EMBL" id="JAQNDL010000001">
    <property type="protein sequence ID" value="MDC0716399.1"/>
    <property type="molecule type" value="Genomic_DNA"/>
</dbReference>
<protein>
    <recommendedName>
        <fullName evidence="4">Lipoprotein</fullName>
    </recommendedName>
</protein>
<organism evidence="2 3">
    <name type="scientific">Nannocystis bainbridge</name>
    <dbReference type="NCBI Taxonomy" id="2995303"/>
    <lineage>
        <taxon>Bacteria</taxon>
        <taxon>Pseudomonadati</taxon>
        <taxon>Myxococcota</taxon>
        <taxon>Polyangia</taxon>
        <taxon>Nannocystales</taxon>
        <taxon>Nannocystaceae</taxon>
        <taxon>Nannocystis</taxon>
    </lineage>
</organism>
<keyword evidence="3" id="KW-1185">Reference proteome</keyword>
<feature type="chain" id="PRO_5047098194" description="Lipoprotein" evidence="1">
    <location>
        <begin position="31"/>
        <end position="325"/>
    </location>
</feature>
<sequence>MTAFGATMRAGLVLVAPAVLLACARAPAGAAMPVPPPSEPAVAVVVEAEPALAPEPQPAEAVSESSRLLAEVEAMEVSARWAWAVATLPELAEHREAGDEEERWAEFRRLVGARTRLWVRARGDRCFAVRGGWEDDGFFGRAREVATVAGTRKTVRYEGVDITERGIITTGPHGEAFERDARGRWQPDGEFGLGSFATLADGPAFEVKAGAAYFGAAAYTLKIVCSEASVREEQCVDGQPRRCSRCSRLTAYPQGPNMAMAGSMGSFVRGGDSVDCSAPCPPDVLGAQLAALELAVKGRTFIEAELPEAGVYTEARACRGDRRMR</sequence>
<dbReference type="RefSeq" id="WP_272084845.1">
    <property type="nucleotide sequence ID" value="NZ_JAQNDL010000001.1"/>
</dbReference>
<dbReference type="Proteomes" id="UP001221686">
    <property type="component" value="Unassembled WGS sequence"/>
</dbReference>
<accession>A0ABT5DRW5</accession>
<name>A0ABT5DRW5_9BACT</name>
<evidence type="ECO:0000313" key="3">
    <source>
        <dbReference type="Proteomes" id="UP001221686"/>
    </source>
</evidence>
<gene>
    <name evidence="2" type="ORF">POL25_05830</name>
</gene>
<keyword evidence="1" id="KW-0732">Signal</keyword>
<evidence type="ECO:0008006" key="4">
    <source>
        <dbReference type="Google" id="ProtNLM"/>
    </source>
</evidence>
<evidence type="ECO:0000313" key="2">
    <source>
        <dbReference type="EMBL" id="MDC0716399.1"/>
    </source>
</evidence>
<proteinExistence type="predicted"/>
<reference evidence="2 3" key="1">
    <citation type="submission" date="2022-11" db="EMBL/GenBank/DDBJ databases">
        <title>Minimal conservation of predation-associated metabolite biosynthetic gene clusters underscores biosynthetic potential of Myxococcota including descriptions for ten novel species: Archangium lansinium sp. nov., Myxococcus landrumus sp. nov., Nannocystis bai.</title>
        <authorList>
            <person name="Ahearne A."/>
            <person name="Stevens C."/>
            <person name="Dowd S."/>
        </authorList>
    </citation>
    <scope>NUCLEOTIDE SEQUENCE [LARGE SCALE GENOMIC DNA]</scope>
    <source>
        <strain evidence="2 3">BB15-2</strain>
    </source>
</reference>
<evidence type="ECO:0000256" key="1">
    <source>
        <dbReference type="SAM" id="SignalP"/>
    </source>
</evidence>